<dbReference type="InterPro" id="IPR003018">
    <property type="entry name" value="GAF"/>
</dbReference>
<dbReference type="InterPro" id="IPR003661">
    <property type="entry name" value="HisK_dim/P_dom"/>
</dbReference>
<comment type="caution">
    <text evidence="7">Lacks conserved residue(s) required for the propagation of feature annotation.</text>
</comment>
<dbReference type="SUPFAM" id="SSF52172">
    <property type="entry name" value="CheY-like"/>
    <property type="match status" value="1"/>
</dbReference>
<dbReference type="SUPFAM" id="SSF55785">
    <property type="entry name" value="PYP-like sensor domain (PAS domain)"/>
    <property type="match status" value="2"/>
</dbReference>
<dbReference type="PROSITE" id="PS50110">
    <property type="entry name" value="RESPONSE_REGULATORY"/>
    <property type="match status" value="1"/>
</dbReference>
<feature type="domain" description="Response regulatory" evidence="9">
    <location>
        <begin position="4"/>
        <end position="120"/>
    </location>
</feature>
<dbReference type="Pfam" id="PF02518">
    <property type="entry name" value="HATPase_c"/>
    <property type="match status" value="1"/>
</dbReference>
<keyword evidence="6" id="KW-0902">Two-component regulatory system</keyword>
<dbReference type="InterPro" id="IPR029016">
    <property type="entry name" value="GAF-like_dom_sf"/>
</dbReference>
<dbReference type="CDD" id="cd00075">
    <property type="entry name" value="HATPase"/>
    <property type="match status" value="1"/>
</dbReference>
<dbReference type="CDD" id="cd00082">
    <property type="entry name" value="HisKA"/>
    <property type="match status" value="1"/>
</dbReference>
<dbReference type="InterPro" id="IPR004358">
    <property type="entry name" value="Sig_transdc_His_kin-like_C"/>
</dbReference>
<evidence type="ECO:0000256" key="4">
    <source>
        <dbReference type="ARBA" id="ARBA00022679"/>
    </source>
</evidence>
<organism evidence="11 12">
    <name type="scientific">Haloplanus rallus</name>
    <dbReference type="NCBI Taxonomy" id="1816183"/>
    <lineage>
        <taxon>Archaea</taxon>
        <taxon>Methanobacteriati</taxon>
        <taxon>Methanobacteriota</taxon>
        <taxon>Stenosarchaea group</taxon>
        <taxon>Halobacteria</taxon>
        <taxon>Halobacteriales</taxon>
        <taxon>Haloferacaceae</taxon>
        <taxon>Haloplanus</taxon>
    </lineage>
</organism>
<dbReference type="InterPro" id="IPR001789">
    <property type="entry name" value="Sig_transdc_resp-reg_receiver"/>
</dbReference>
<evidence type="ECO:0000256" key="5">
    <source>
        <dbReference type="ARBA" id="ARBA00022777"/>
    </source>
</evidence>
<dbReference type="AlphaFoldDB" id="A0A6B9F6N3"/>
<evidence type="ECO:0000256" key="6">
    <source>
        <dbReference type="ARBA" id="ARBA00023012"/>
    </source>
</evidence>
<dbReference type="InterPro" id="IPR001610">
    <property type="entry name" value="PAC"/>
</dbReference>
<name>A0A6B9F6N3_9EURY</name>
<dbReference type="InterPro" id="IPR000014">
    <property type="entry name" value="PAS"/>
</dbReference>
<dbReference type="PRINTS" id="PR00344">
    <property type="entry name" value="BCTRLSENSOR"/>
</dbReference>
<evidence type="ECO:0000256" key="7">
    <source>
        <dbReference type="PROSITE-ProRule" id="PRU00169"/>
    </source>
</evidence>
<dbReference type="InterPro" id="IPR003594">
    <property type="entry name" value="HATPase_dom"/>
</dbReference>
<dbReference type="InterPro" id="IPR013656">
    <property type="entry name" value="PAS_4"/>
</dbReference>
<evidence type="ECO:0000256" key="2">
    <source>
        <dbReference type="ARBA" id="ARBA00012438"/>
    </source>
</evidence>
<evidence type="ECO:0000313" key="11">
    <source>
        <dbReference type="EMBL" id="QGX95082.1"/>
    </source>
</evidence>
<evidence type="ECO:0000259" key="10">
    <source>
        <dbReference type="PROSITE" id="PS50113"/>
    </source>
</evidence>
<reference evidence="11 12" key="1">
    <citation type="submission" date="2018-12" db="EMBL/GenBank/DDBJ databases">
        <title>Complete genome sequence of Haloplanus rallus MBLA0036.</title>
        <authorList>
            <person name="Nam Y.-d."/>
            <person name="Kang J."/>
            <person name="Chung W.-H."/>
            <person name="Park Y.S."/>
        </authorList>
    </citation>
    <scope>NUCLEOTIDE SEQUENCE [LARGE SCALE GENOMIC DNA]</scope>
    <source>
        <strain evidence="11 12">MBLA0036</strain>
    </source>
</reference>
<dbReference type="Pfam" id="PF13185">
    <property type="entry name" value="GAF_2"/>
    <property type="match status" value="1"/>
</dbReference>
<dbReference type="SUPFAM" id="SSF55874">
    <property type="entry name" value="ATPase domain of HSP90 chaperone/DNA topoisomerase II/histidine kinase"/>
    <property type="match status" value="1"/>
</dbReference>
<dbReference type="CDD" id="cd00156">
    <property type="entry name" value="REC"/>
    <property type="match status" value="1"/>
</dbReference>
<protein>
    <recommendedName>
        <fullName evidence="2">histidine kinase</fullName>
        <ecNumber evidence="2">2.7.13.3</ecNumber>
    </recommendedName>
</protein>
<dbReference type="InterPro" id="IPR005467">
    <property type="entry name" value="His_kinase_dom"/>
</dbReference>
<dbReference type="Proteomes" id="UP000428325">
    <property type="component" value="Chromosome"/>
</dbReference>
<gene>
    <name evidence="11" type="ORF">EI982_09905</name>
</gene>
<dbReference type="SMART" id="SM00091">
    <property type="entry name" value="PAS"/>
    <property type="match status" value="2"/>
</dbReference>
<accession>A0A6B9F6N3</accession>
<dbReference type="Gene3D" id="3.30.565.10">
    <property type="entry name" value="Histidine kinase-like ATPase, C-terminal domain"/>
    <property type="match status" value="1"/>
</dbReference>
<evidence type="ECO:0000313" key="12">
    <source>
        <dbReference type="Proteomes" id="UP000428325"/>
    </source>
</evidence>
<dbReference type="SMART" id="SM00086">
    <property type="entry name" value="PAC"/>
    <property type="match status" value="2"/>
</dbReference>
<dbReference type="EC" id="2.7.13.3" evidence="2"/>
<dbReference type="Pfam" id="PF13426">
    <property type="entry name" value="PAS_9"/>
    <property type="match status" value="1"/>
</dbReference>
<dbReference type="SMART" id="SM00388">
    <property type="entry name" value="HisKA"/>
    <property type="match status" value="1"/>
</dbReference>
<dbReference type="PANTHER" id="PTHR43711">
    <property type="entry name" value="TWO-COMPONENT HISTIDINE KINASE"/>
    <property type="match status" value="1"/>
</dbReference>
<evidence type="ECO:0000256" key="3">
    <source>
        <dbReference type="ARBA" id="ARBA00022553"/>
    </source>
</evidence>
<dbReference type="InterPro" id="IPR036890">
    <property type="entry name" value="HATPase_C_sf"/>
</dbReference>
<keyword evidence="3" id="KW-0597">Phosphoprotein</keyword>
<dbReference type="SUPFAM" id="SSF55781">
    <property type="entry name" value="GAF domain-like"/>
    <property type="match status" value="1"/>
</dbReference>
<dbReference type="SMART" id="SM00387">
    <property type="entry name" value="HATPase_c"/>
    <property type="match status" value="1"/>
</dbReference>
<proteinExistence type="predicted"/>
<dbReference type="PANTHER" id="PTHR43711:SF1">
    <property type="entry name" value="HISTIDINE KINASE 1"/>
    <property type="match status" value="1"/>
</dbReference>
<keyword evidence="12" id="KW-1185">Reference proteome</keyword>
<dbReference type="Gene3D" id="3.40.50.2300">
    <property type="match status" value="1"/>
</dbReference>
<evidence type="ECO:0000256" key="1">
    <source>
        <dbReference type="ARBA" id="ARBA00000085"/>
    </source>
</evidence>
<dbReference type="NCBIfam" id="TIGR00229">
    <property type="entry name" value="sensory_box"/>
    <property type="match status" value="2"/>
</dbReference>
<comment type="catalytic activity">
    <reaction evidence="1">
        <text>ATP + protein L-histidine = ADP + protein N-phospho-L-histidine.</text>
        <dbReference type="EC" id="2.7.13.3"/>
    </reaction>
</comment>
<dbReference type="InterPro" id="IPR000700">
    <property type="entry name" value="PAS-assoc_C"/>
</dbReference>
<dbReference type="RefSeq" id="WP_157689538.1">
    <property type="nucleotide sequence ID" value="NZ_CP034345.1"/>
</dbReference>
<evidence type="ECO:0000259" key="8">
    <source>
        <dbReference type="PROSITE" id="PS50109"/>
    </source>
</evidence>
<dbReference type="GO" id="GO:0000155">
    <property type="term" value="F:phosphorelay sensor kinase activity"/>
    <property type="evidence" value="ECO:0007669"/>
    <property type="project" value="InterPro"/>
</dbReference>
<dbReference type="CDD" id="cd00130">
    <property type="entry name" value="PAS"/>
    <property type="match status" value="2"/>
</dbReference>
<dbReference type="InterPro" id="IPR035965">
    <property type="entry name" value="PAS-like_dom_sf"/>
</dbReference>
<dbReference type="EMBL" id="CP034345">
    <property type="protein sequence ID" value="QGX95082.1"/>
    <property type="molecule type" value="Genomic_DNA"/>
</dbReference>
<dbReference type="GeneID" id="43369852"/>
<dbReference type="KEGG" id="hra:EI982_09905"/>
<dbReference type="OrthoDB" id="3369at2157"/>
<evidence type="ECO:0000259" key="9">
    <source>
        <dbReference type="PROSITE" id="PS50110"/>
    </source>
</evidence>
<dbReference type="Gene3D" id="3.30.450.20">
    <property type="entry name" value="PAS domain"/>
    <property type="match status" value="2"/>
</dbReference>
<keyword evidence="4" id="KW-0808">Transferase</keyword>
<dbReference type="SMART" id="SM00065">
    <property type="entry name" value="GAF"/>
    <property type="match status" value="1"/>
</dbReference>
<feature type="domain" description="PAC" evidence="10">
    <location>
        <begin position="379"/>
        <end position="431"/>
    </location>
</feature>
<keyword evidence="5" id="KW-0418">Kinase</keyword>
<dbReference type="Pfam" id="PF08448">
    <property type="entry name" value="PAS_4"/>
    <property type="match status" value="1"/>
</dbReference>
<dbReference type="InterPro" id="IPR011006">
    <property type="entry name" value="CheY-like_superfamily"/>
</dbReference>
<dbReference type="PROSITE" id="PS50109">
    <property type="entry name" value="HIS_KIN"/>
    <property type="match status" value="1"/>
</dbReference>
<dbReference type="Gene3D" id="3.30.450.40">
    <property type="match status" value="1"/>
</dbReference>
<sequence length="765" mass="84250">MSDPGHVLYVEGETRAGMADVLSNATDRVEVRAASRVEEALDLLSAWPADCVVSAARLPDARWLDLLERVRTADGDRAFVLHPAEGSETLASEAIGAGVTDYVADGTSIDALAERVHAAIDGTNATSRDRGPERVVDLVRSIQSKLVRARTTEAVDRGVCEALVDADPYVFAWIGDHDGTADEVVPRASAGVEMGYLDAIEITADGSELAEGPTGRAVRTRELQVAQNIPEEPGYEPWRADATERRYRSSAAIPLVHEGTLYGVLNVYADRTRAFDDAETALLGDLGETIAQAFHRIRLRERYEAQYRDLFEDAPVMIALTEDTATGPVVEDCNRRFADKVERSRDELRGRPLADVYTDEATKRLEQGGYERALAGEFVTAERTLCTRSGERLETLLQATPRRNTEGDIVGTHALYVDMTERKRAREVIDQAEAMEASMDGMAILDGDEYVYANRAHADVYGYDDPAAIVGNSWRTHYDEAEIDRFESTILPSLAEGEEWRGEATGVRADGSRFPQELSLSPLSDGRYICVVRDVTERRRYEERLERQRDNLEILNQVVRHDIRNDLQVVLGYAESLRRFVDGDRSDHVERVVRSARDAVEITETAGDVAEVMLTADTETASMGVRRPLIDQIEEVRSAYTDAVVTTEGSIPDATVSGDEMLGSVFRNLLTNAIEHNDAAVREVTVDARRSDGRIVVRIADNGPGIPDDRKEAIFEEGETGLDSEGTGLGLYLVETLVERYGGAIRVADNEPTGAVFAVELPIVE</sequence>
<feature type="domain" description="Histidine kinase" evidence="8">
    <location>
        <begin position="558"/>
        <end position="765"/>
    </location>
</feature>
<dbReference type="PROSITE" id="PS50113">
    <property type="entry name" value="PAC"/>
    <property type="match status" value="1"/>
</dbReference>
<dbReference type="InterPro" id="IPR050736">
    <property type="entry name" value="Sensor_HK_Regulatory"/>
</dbReference>